<reference evidence="2" key="1">
    <citation type="journal article" date="2021" name="Proc. Natl. Acad. Sci. U.S.A.">
        <title>A Catalog of Tens of Thousands of Viruses from Human Metagenomes Reveals Hidden Associations with Chronic Diseases.</title>
        <authorList>
            <person name="Tisza M.J."/>
            <person name="Buck C.B."/>
        </authorList>
    </citation>
    <scope>NUCLEOTIDE SEQUENCE</scope>
    <source>
        <strain evidence="2">CtvWR21</strain>
    </source>
</reference>
<feature type="compositionally biased region" description="Basic and acidic residues" evidence="1">
    <location>
        <begin position="1"/>
        <end position="15"/>
    </location>
</feature>
<accession>A0A8S5TMP3</accession>
<name>A0A8S5TMP3_9CAUD</name>
<proteinExistence type="predicted"/>
<evidence type="ECO:0000256" key="1">
    <source>
        <dbReference type="SAM" id="MobiDB-lite"/>
    </source>
</evidence>
<feature type="region of interest" description="Disordered" evidence="1">
    <location>
        <begin position="1"/>
        <end position="26"/>
    </location>
</feature>
<organism evidence="2">
    <name type="scientific">Siphoviridae sp. ctvWR21</name>
    <dbReference type="NCBI Taxonomy" id="2827966"/>
    <lineage>
        <taxon>Viruses</taxon>
        <taxon>Duplodnaviria</taxon>
        <taxon>Heunggongvirae</taxon>
        <taxon>Uroviricota</taxon>
        <taxon>Caudoviricetes</taxon>
    </lineage>
</organism>
<dbReference type="EMBL" id="BK032854">
    <property type="protein sequence ID" value="DAF64258.1"/>
    <property type="molecule type" value="Genomic_DNA"/>
</dbReference>
<evidence type="ECO:0000313" key="2">
    <source>
        <dbReference type="EMBL" id="DAF64258.1"/>
    </source>
</evidence>
<protein>
    <submittedName>
        <fullName evidence="2">Uncharacterized protein</fullName>
    </submittedName>
</protein>
<sequence>MFEKKTWVNRQSEHPARRRLTPTGNDNEFDVARAEGVIMEDGDAFDAETMNNLEKRVAEGFSTLDPADLGADVCVQVYACVKSGTVYELTGSGAVGRCKIPAAWNSGDTWSVNGKAVPAYCGADAVDSDCIVAGRWVLFTFDGQRLDFNGGGGLSSGKLAQATAAESDVLSGKKFYAGNKNLKTGTLALSGSAGTGDVLRGATFYKDDPKSKLTGTLALSGNANAAQVLSGYTFYKDNAKSKLTGTMANRGAASATIAPGGSYTIAEGYHNGGGRVTASKDYAGRCIYASAHVGPGTTGGDGRQDLEQVLYADGTWVTSASAWGCRFVKAGRVRIRGNYYKCDGNRTRYISIGSTSLLSLGVNTRGDYSFDQTVSVSNGTTLSVTGDTFRLNDALWITIEIA</sequence>